<gene>
    <name evidence="1" type="ORF">RF11_10859</name>
</gene>
<name>A0A0C2MA25_THEKT</name>
<evidence type="ECO:0000313" key="2">
    <source>
        <dbReference type="Proteomes" id="UP000031668"/>
    </source>
</evidence>
<dbReference type="EMBL" id="JWZT01004546">
    <property type="protein sequence ID" value="KII63860.1"/>
    <property type="molecule type" value="Genomic_DNA"/>
</dbReference>
<organism evidence="1 2">
    <name type="scientific">Thelohanellus kitauei</name>
    <name type="common">Myxosporean</name>
    <dbReference type="NCBI Taxonomy" id="669202"/>
    <lineage>
        <taxon>Eukaryota</taxon>
        <taxon>Metazoa</taxon>
        <taxon>Cnidaria</taxon>
        <taxon>Myxozoa</taxon>
        <taxon>Myxosporea</taxon>
        <taxon>Bivalvulida</taxon>
        <taxon>Platysporina</taxon>
        <taxon>Myxobolidae</taxon>
        <taxon>Thelohanellus</taxon>
    </lineage>
</organism>
<protein>
    <submittedName>
        <fullName evidence="1">Uncharacterized protein</fullName>
    </submittedName>
</protein>
<accession>A0A0C2MA25</accession>
<dbReference type="AlphaFoldDB" id="A0A0C2MA25"/>
<evidence type="ECO:0000313" key="1">
    <source>
        <dbReference type="EMBL" id="KII63860.1"/>
    </source>
</evidence>
<dbReference type="Proteomes" id="UP000031668">
    <property type="component" value="Unassembled WGS sequence"/>
</dbReference>
<sequence>MSIIGDTAIKIDICLIEKNLDICTNKPPDNEIVSCLNDAVGDYINKTELNDLLIKMVESRDNIPIYHKDLIDEIEKRFIVILDFNRVIHENKRNLLKFILGQQIYAEQNPFVALCYVKRVESIVKEILNYAIACFTLMKYLNDNAQDMEAKDIDTSIHQVSQCKKTLETSVTAYKDAVKTKKLGNIDSLITRIRSNIPSCVTPYT</sequence>
<keyword evidence="2" id="KW-1185">Reference proteome</keyword>
<proteinExistence type="predicted"/>
<comment type="caution">
    <text evidence="1">The sequence shown here is derived from an EMBL/GenBank/DDBJ whole genome shotgun (WGS) entry which is preliminary data.</text>
</comment>
<reference evidence="1 2" key="1">
    <citation type="journal article" date="2014" name="Genome Biol. Evol.">
        <title>The genome of the myxosporean Thelohanellus kitauei shows adaptations to nutrient acquisition within its fish host.</title>
        <authorList>
            <person name="Yang Y."/>
            <person name="Xiong J."/>
            <person name="Zhou Z."/>
            <person name="Huo F."/>
            <person name="Miao W."/>
            <person name="Ran C."/>
            <person name="Liu Y."/>
            <person name="Zhang J."/>
            <person name="Feng J."/>
            <person name="Wang M."/>
            <person name="Wang M."/>
            <person name="Wang L."/>
            <person name="Yao B."/>
        </authorList>
    </citation>
    <scope>NUCLEOTIDE SEQUENCE [LARGE SCALE GENOMIC DNA]</scope>
    <source>
        <strain evidence="1">Wuqing</strain>
    </source>
</reference>